<feature type="disulfide bond" description="Redox-active" evidence="18">
    <location>
        <begin position="287"/>
        <end position="293"/>
    </location>
</feature>
<dbReference type="InterPro" id="IPR035671">
    <property type="entry name" value="DsbD_gamma"/>
</dbReference>
<feature type="disulfide bond" description="Redox-active" evidence="18">
    <location>
        <begin position="370"/>
        <end position="492"/>
    </location>
</feature>
<comment type="catalytic activity">
    <reaction evidence="17 18">
        <text>[protein]-dithiol + NADP(+) = [protein]-disulfide + NADPH + H(+)</text>
        <dbReference type="Rhea" id="RHEA:18753"/>
        <dbReference type="Rhea" id="RHEA-COMP:10593"/>
        <dbReference type="Rhea" id="RHEA-COMP:10594"/>
        <dbReference type="ChEBI" id="CHEBI:15378"/>
        <dbReference type="ChEBI" id="CHEBI:29950"/>
        <dbReference type="ChEBI" id="CHEBI:50058"/>
        <dbReference type="ChEBI" id="CHEBI:57783"/>
        <dbReference type="ChEBI" id="CHEBI:58349"/>
        <dbReference type="EC" id="1.8.1.8"/>
    </reaction>
</comment>
<feature type="transmembrane region" description="Helical" evidence="18">
    <location>
        <begin position="510"/>
        <end position="531"/>
    </location>
</feature>
<name>A0A0T5YUG8_9GAMM</name>
<feature type="transmembrane region" description="Helical" evidence="18">
    <location>
        <begin position="474"/>
        <end position="504"/>
    </location>
</feature>
<comment type="catalytic activity">
    <reaction evidence="16 18">
        <text>[protein]-dithiol + NAD(+) = [protein]-disulfide + NADH + H(+)</text>
        <dbReference type="Rhea" id="RHEA:18749"/>
        <dbReference type="Rhea" id="RHEA-COMP:10593"/>
        <dbReference type="Rhea" id="RHEA-COMP:10594"/>
        <dbReference type="ChEBI" id="CHEBI:15378"/>
        <dbReference type="ChEBI" id="CHEBI:29950"/>
        <dbReference type="ChEBI" id="CHEBI:50058"/>
        <dbReference type="ChEBI" id="CHEBI:57540"/>
        <dbReference type="ChEBI" id="CHEBI:57945"/>
        <dbReference type="EC" id="1.8.1.8"/>
    </reaction>
</comment>
<evidence type="ECO:0000256" key="8">
    <source>
        <dbReference type="ARBA" id="ARBA00022748"/>
    </source>
</evidence>
<evidence type="ECO:0000256" key="14">
    <source>
        <dbReference type="ARBA" id="ARBA00023157"/>
    </source>
</evidence>
<evidence type="ECO:0000256" key="10">
    <source>
        <dbReference type="ARBA" id="ARBA00022989"/>
    </source>
</evidence>
<sequence length="772" mass="82194">MHNNRITTFLIITLLGLLLAPFAWAEDELLMPDQAFQISARSDDPDTLLVEWQIADGYYMYRDKLRFSSDAVGIELGEPEFSEAKIKQDEFFGEVAIYRGHASARIPIKRDPGAPETITLEARSQGCADLGICFPPHSQEIKLALALAPQPAAAQQASPAPLPLLGETAATAPLFANDEGGELLPPEEAYKLAVIVEDGRRLRLRWEIAPGTYLYHDKIKLALIEADGVALGDYQLPEPDIKKDSPTPDGTIGDVAVYHDQIELLLPLTRSNTAATEIVLEASYQGCAEIGVCYPPQRREFTLALPGISEAAAAETAPAEVTPAATPATAESSIPLSEVDQITATLAGGSSLLVIGLFFVMGLGLAFTPCIFPMIPILSGIIAGHGGTITTRKAFTLSLVYVLAMALTYTLAGVLAGLFGENLQVAFQNPWVLATFALVFVLLALSMFGFYELQLPSSLQSRLSEISNKQRGGSLAGVAIMGFLSALIVGPCVAPPLAGALIYIGQTGDALLGGLALFALSMGMGAPLIAIGTSAGKLLPRAGRWMDTVKAVFGVAMLGVAIFMLERIIPADIAMFLWGMLLVVSAIYMGALRHLEIEAGGWQKLWKGLGMVLLIYGALLLIGAAAGGKDTLQPLRGLVASGGAAAGHTEELRFKRIKSLADLQREVAQASAAGRPVMLDFYADWCISCKEMEKYTFADPKVIAALDGVLLLQADVTANDATDQALLQGHFGLPGPPAIIFYGSDGKERKRFRVVGFKGADEFATHVAEAIR</sequence>
<evidence type="ECO:0000256" key="13">
    <source>
        <dbReference type="ARBA" id="ARBA00023136"/>
    </source>
</evidence>
<dbReference type="Pfam" id="PF11412">
    <property type="entry name" value="DsbD_N"/>
    <property type="match status" value="2"/>
</dbReference>
<feature type="disulfide bond" description="Redox-active" evidence="18">
    <location>
        <begin position="686"/>
        <end position="689"/>
    </location>
</feature>
<evidence type="ECO:0000256" key="7">
    <source>
        <dbReference type="ARBA" id="ARBA00022729"/>
    </source>
</evidence>
<evidence type="ECO:0000256" key="3">
    <source>
        <dbReference type="ARBA" id="ARBA00022448"/>
    </source>
</evidence>
<dbReference type="PATRIC" id="fig|54398.3.peg.736"/>
<keyword evidence="14 18" id="KW-1015">Disulfide bond</keyword>
<dbReference type="InterPro" id="IPR013766">
    <property type="entry name" value="Thioredoxin_domain"/>
</dbReference>
<dbReference type="InterPro" id="IPR036249">
    <property type="entry name" value="Thioredoxin-like_sf"/>
</dbReference>
<dbReference type="SUPFAM" id="SSF52833">
    <property type="entry name" value="Thioredoxin-like"/>
    <property type="match status" value="1"/>
</dbReference>
<feature type="transmembrane region" description="Helical" evidence="18">
    <location>
        <begin position="551"/>
        <end position="569"/>
    </location>
</feature>
<feature type="domain" description="Thioredoxin" evidence="19">
    <location>
        <begin position="620"/>
        <end position="772"/>
    </location>
</feature>
<dbReference type="PANTHER" id="PTHR32234">
    <property type="entry name" value="THIOL:DISULFIDE INTERCHANGE PROTEIN DSBD"/>
    <property type="match status" value="1"/>
</dbReference>
<keyword evidence="8 18" id="KW-0201">Cytochrome c-type biogenesis</keyword>
<evidence type="ECO:0000256" key="1">
    <source>
        <dbReference type="ARBA" id="ARBA00004429"/>
    </source>
</evidence>
<evidence type="ECO:0000259" key="19">
    <source>
        <dbReference type="PROSITE" id="PS51352"/>
    </source>
</evidence>
<dbReference type="Pfam" id="PF13899">
    <property type="entry name" value="Thioredoxin_7"/>
    <property type="match status" value="1"/>
</dbReference>
<dbReference type="RefSeq" id="WP_060528212.1">
    <property type="nucleotide sequence ID" value="NZ_KQ557118.1"/>
</dbReference>
<evidence type="ECO:0000256" key="12">
    <source>
        <dbReference type="ARBA" id="ARBA00023027"/>
    </source>
</evidence>
<evidence type="ECO:0000256" key="4">
    <source>
        <dbReference type="ARBA" id="ARBA00022475"/>
    </source>
</evidence>
<evidence type="ECO:0000256" key="17">
    <source>
        <dbReference type="ARBA" id="ARBA00047804"/>
    </source>
</evidence>
<dbReference type="HAMAP" id="MF_00399">
    <property type="entry name" value="DbsD"/>
    <property type="match status" value="1"/>
</dbReference>
<dbReference type="InterPro" id="IPR028250">
    <property type="entry name" value="DsbDN"/>
</dbReference>
<evidence type="ECO:0000256" key="15">
    <source>
        <dbReference type="ARBA" id="ARBA00023284"/>
    </source>
</evidence>
<keyword evidence="21" id="KW-1185">Reference proteome</keyword>
<dbReference type="PANTHER" id="PTHR32234:SF0">
    <property type="entry name" value="THIOL:DISULFIDE INTERCHANGE PROTEIN DSBD"/>
    <property type="match status" value="1"/>
</dbReference>
<keyword evidence="7" id="KW-0732">Signal</keyword>
<dbReference type="CDD" id="cd02953">
    <property type="entry name" value="DsbDgamma"/>
    <property type="match status" value="1"/>
</dbReference>
<comment type="function">
    <text evidence="18">Required to facilitate the formation of correct disulfide bonds in some periplasmic proteins and for the assembly of the periplasmic c-type cytochromes. Acts by transferring electrons from cytoplasmic thioredoxin to the periplasm. This transfer involves a cascade of disulfide bond formation and reduction steps.</text>
</comment>
<keyword evidence="10 18" id="KW-1133">Transmembrane helix</keyword>
<dbReference type="InterPro" id="IPR022910">
    <property type="entry name" value="Thiol_diS_interchange_DbsD"/>
</dbReference>
<feature type="transmembrane region" description="Helical" evidence="18">
    <location>
        <begin position="394"/>
        <end position="419"/>
    </location>
</feature>
<keyword evidence="13 18" id="KW-0472">Membrane</keyword>
<feature type="transmembrane region" description="Helical" evidence="18">
    <location>
        <begin position="605"/>
        <end position="626"/>
    </location>
</feature>
<keyword evidence="15 18" id="KW-0676">Redox-active center</keyword>
<keyword evidence="12 18" id="KW-0520">NAD</keyword>
<evidence type="ECO:0000256" key="11">
    <source>
        <dbReference type="ARBA" id="ARBA00023002"/>
    </source>
</evidence>
<evidence type="ECO:0000256" key="16">
    <source>
        <dbReference type="ARBA" id="ARBA00047388"/>
    </source>
</evidence>
<keyword evidence="11 18" id="KW-0560">Oxidoreductase</keyword>
<evidence type="ECO:0000313" key="21">
    <source>
        <dbReference type="Proteomes" id="UP000051634"/>
    </source>
</evidence>
<dbReference type="PROSITE" id="PS51352">
    <property type="entry name" value="THIOREDOXIN_2"/>
    <property type="match status" value="1"/>
</dbReference>
<keyword evidence="6 18" id="KW-0812">Transmembrane</keyword>
<evidence type="ECO:0000256" key="9">
    <source>
        <dbReference type="ARBA" id="ARBA00022982"/>
    </source>
</evidence>
<keyword evidence="3 18" id="KW-0813">Transport</keyword>
<accession>A0A0T5YUG8</accession>
<feature type="transmembrane region" description="Helical" evidence="18">
    <location>
        <begin position="575"/>
        <end position="593"/>
    </location>
</feature>
<dbReference type="GO" id="GO:0047134">
    <property type="term" value="F:protein-disulfide reductase [NAD(P)H] activity"/>
    <property type="evidence" value="ECO:0007669"/>
    <property type="project" value="UniProtKB-UniRule"/>
</dbReference>
<dbReference type="InterPro" id="IPR003834">
    <property type="entry name" value="Cyt_c_assmbl_TM_dom"/>
</dbReference>
<comment type="subcellular location">
    <subcellularLocation>
        <location evidence="1 18">Cell inner membrane</location>
        <topology evidence="1 18">Multi-pass membrane protein</topology>
    </subcellularLocation>
</comment>
<dbReference type="EMBL" id="LDXT01000093">
    <property type="protein sequence ID" value="KRT54233.1"/>
    <property type="molecule type" value="Genomic_DNA"/>
</dbReference>
<dbReference type="Gene3D" id="2.60.40.1250">
    <property type="entry name" value="Thiol:disulfide interchange protein DsbD, N-terminal domain"/>
    <property type="match status" value="2"/>
</dbReference>
<dbReference type="Proteomes" id="UP000051634">
    <property type="component" value="Unassembled WGS sequence"/>
</dbReference>
<gene>
    <name evidence="18" type="primary">dsbD</name>
    <name evidence="20" type="ORF">Ga0074115_103132</name>
</gene>
<keyword evidence="4 18" id="KW-1003">Cell membrane</keyword>
<evidence type="ECO:0000313" key="20">
    <source>
        <dbReference type="EMBL" id="KRT54233.1"/>
    </source>
</evidence>
<proteinExistence type="inferred from homology"/>
<keyword evidence="9 18" id="KW-0249">Electron transport</keyword>
<feature type="transmembrane region" description="Helical" evidence="18">
    <location>
        <begin position="431"/>
        <end position="453"/>
    </location>
</feature>
<keyword evidence="5 18" id="KW-0997">Cell inner membrane</keyword>
<protein>
    <recommendedName>
        <fullName evidence="18">Thiol:disulfide interchange protein DsbD</fullName>
        <ecNumber evidence="18">1.8.1.8</ecNumber>
    </recommendedName>
    <alternativeName>
        <fullName evidence="18">Protein-disulfide reductase</fullName>
        <shortName evidence="18">Disulfide reductase</shortName>
    </alternativeName>
</protein>
<reference evidence="20 21" key="1">
    <citation type="submission" date="2015-11" db="EMBL/GenBank/DDBJ databases">
        <title>The genome of Candidatus Endoriftia persephone in Ridgeia piscesae and population structure of the North Eastern Pacific vestimentiferan symbionts.</title>
        <authorList>
            <person name="Perez M."/>
            <person name="Juniper K.S."/>
        </authorList>
    </citation>
    <scope>NUCLEOTIDE SEQUENCE [LARGE SCALE GENOMIC DNA]</scope>
    <source>
        <strain evidence="20">Ind11</strain>
    </source>
</reference>
<evidence type="ECO:0000256" key="6">
    <source>
        <dbReference type="ARBA" id="ARBA00022692"/>
    </source>
</evidence>
<organism evidence="20 21">
    <name type="scientific">endosymbiont of Ridgeia piscesae</name>
    <dbReference type="NCBI Taxonomy" id="54398"/>
    <lineage>
        <taxon>Bacteria</taxon>
        <taxon>Pseudomonadati</taxon>
        <taxon>Pseudomonadota</taxon>
        <taxon>Gammaproteobacteria</taxon>
        <taxon>sulfur-oxidizing symbionts</taxon>
    </lineage>
</organism>
<dbReference type="NCBIfam" id="NF001419">
    <property type="entry name" value="PRK00293.1"/>
    <property type="match status" value="1"/>
</dbReference>
<dbReference type="GO" id="GO:0005886">
    <property type="term" value="C:plasma membrane"/>
    <property type="evidence" value="ECO:0007669"/>
    <property type="project" value="UniProtKB-SubCell"/>
</dbReference>
<comment type="similarity">
    <text evidence="2 18">Belongs to the thioredoxin family. DsbD subfamily.</text>
</comment>
<dbReference type="Gene3D" id="3.40.30.10">
    <property type="entry name" value="Glutaredoxin"/>
    <property type="match status" value="1"/>
</dbReference>
<evidence type="ECO:0000256" key="2">
    <source>
        <dbReference type="ARBA" id="ARBA00007241"/>
    </source>
</evidence>
<feature type="transmembrane region" description="Helical" evidence="18">
    <location>
        <begin position="352"/>
        <end position="382"/>
    </location>
</feature>
<dbReference type="EC" id="1.8.1.8" evidence="18"/>
<dbReference type="Pfam" id="PF02683">
    <property type="entry name" value="DsbD_TM"/>
    <property type="match status" value="1"/>
</dbReference>
<dbReference type="GO" id="GO:0009055">
    <property type="term" value="F:electron transfer activity"/>
    <property type="evidence" value="ECO:0007669"/>
    <property type="project" value="UniProtKB-UniRule"/>
</dbReference>
<dbReference type="GO" id="GO:0045454">
    <property type="term" value="P:cell redox homeostasis"/>
    <property type="evidence" value="ECO:0007669"/>
    <property type="project" value="TreeGrafter"/>
</dbReference>
<dbReference type="SUPFAM" id="SSF74863">
    <property type="entry name" value="Thiol:disulfide interchange protein DsbD, N-terminal domain (DsbD-alpha)"/>
    <property type="match status" value="2"/>
</dbReference>
<evidence type="ECO:0000256" key="5">
    <source>
        <dbReference type="ARBA" id="ARBA00022519"/>
    </source>
</evidence>
<dbReference type="GO" id="GO:0017004">
    <property type="term" value="P:cytochrome complex assembly"/>
    <property type="evidence" value="ECO:0007669"/>
    <property type="project" value="UniProtKB-UniRule"/>
</dbReference>
<dbReference type="AlphaFoldDB" id="A0A0T5YUG8"/>
<dbReference type="InterPro" id="IPR036929">
    <property type="entry name" value="DsbDN_sf"/>
</dbReference>
<dbReference type="OrthoDB" id="9811036at2"/>
<comment type="caution">
    <text evidence="20">The sequence shown here is derived from an EMBL/GenBank/DDBJ whole genome shotgun (WGS) entry which is preliminary data.</text>
</comment>
<evidence type="ECO:0000256" key="18">
    <source>
        <dbReference type="HAMAP-Rule" id="MF_00399"/>
    </source>
</evidence>